<sequence>MRFEAKASHIAGTGFPKALTALDRNRVTDNSDTFQSWDFLVRTNPKKEPHQPQGLMGFSEDFN</sequence>
<name>A0ABP8N4F1_9BACT</name>
<accession>A0ABP8N4F1</accession>
<evidence type="ECO:0000313" key="2">
    <source>
        <dbReference type="EMBL" id="GAA4459060.1"/>
    </source>
</evidence>
<gene>
    <name evidence="2" type="ORF">GCM10023156_38070</name>
</gene>
<dbReference type="Proteomes" id="UP001500840">
    <property type="component" value="Unassembled WGS sequence"/>
</dbReference>
<protein>
    <submittedName>
        <fullName evidence="2">Uncharacterized protein</fullName>
    </submittedName>
</protein>
<comment type="caution">
    <text evidence="2">The sequence shown here is derived from an EMBL/GenBank/DDBJ whole genome shotgun (WGS) entry which is preliminary data.</text>
</comment>
<reference evidence="3" key="1">
    <citation type="journal article" date="2019" name="Int. J. Syst. Evol. Microbiol.">
        <title>The Global Catalogue of Microorganisms (GCM) 10K type strain sequencing project: providing services to taxonomists for standard genome sequencing and annotation.</title>
        <authorList>
            <consortium name="The Broad Institute Genomics Platform"/>
            <consortium name="The Broad Institute Genome Sequencing Center for Infectious Disease"/>
            <person name="Wu L."/>
            <person name="Ma J."/>
        </authorList>
    </citation>
    <scope>NUCLEOTIDE SEQUENCE [LARGE SCALE GENOMIC DNA]</scope>
    <source>
        <strain evidence="3">JCM 17759</strain>
    </source>
</reference>
<feature type="region of interest" description="Disordered" evidence="1">
    <location>
        <begin position="44"/>
        <end position="63"/>
    </location>
</feature>
<evidence type="ECO:0000313" key="3">
    <source>
        <dbReference type="Proteomes" id="UP001500840"/>
    </source>
</evidence>
<proteinExistence type="predicted"/>
<dbReference type="EMBL" id="BAABGA010000047">
    <property type="protein sequence ID" value="GAA4459060.1"/>
    <property type="molecule type" value="Genomic_DNA"/>
</dbReference>
<organism evidence="2 3">
    <name type="scientific">Novipirellula rosea</name>
    <dbReference type="NCBI Taxonomy" id="1031540"/>
    <lineage>
        <taxon>Bacteria</taxon>
        <taxon>Pseudomonadati</taxon>
        <taxon>Planctomycetota</taxon>
        <taxon>Planctomycetia</taxon>
        <taxon>Pirellulales</taxon>
        <taxon>Pirellulaceae</taxon>
        <taxon>Novipirellula</taxon>
    </lineage>
</organism>
<dbReference type="RefSeq" id="WP_345324580.1">
    <property type="nucleotide sequence ID" value="NZ_BAABGA010000047.1"/>
</dbReference>
<keyword evidence="3" id="KW-1185">Reference proteome</keyword>
<evidence type="ECO:0000256" key="1">
    <source>
        <dbReference type="SAM" id="MobiDB-lite"/>
    </source>
</evidence>